<accession>A0A7J7FUU3</accession>
<dbReference type="Proteomes" id="UP000593564">
    <property type="component" value="Unassembled WGS sequence"/>
</dbReference>
<reference evidence="3" key="1">
    <citation type="journal article" date="2020" name="Nat. Commun.">
        <title>Genome assembly of wild tea tree DASZ reveals pedigree and selection history of tea varieties.</title>
        <authorList>
            <person name="Zhang W."/>
            <person name="Zhang Y."/>
            <person name="Qiu H."/>
            <person name="Guo Y."/>
            <person name="Wan H."/>
            <person name="Zhang X."/>
            <person name="Scossa F."/>
            <person name="Alseekh S."/>
            <person name="Zhang Q."/>
            <person name="Wang P."/>
            <person name="Xu L."/>
            <person name="Schmidt M.H."/>
            <person name="Jia X."/>
            <person name="Li D."/>
            <person name="Zhu A."/>
            <person name="Guo F."/>
            <person name="Chen W."/>
            <person name="Ni D."/>
            <person name="Usadel B."/>
            <person name="Fernie A.R."/>
            <person name="Wen W."/>
        </authorList>
    </citation>
    <scope>NUCLEOTIDE SEQUENCE [LARGE SCALE GENOMIC DNA]</scope>
    <source>
        <strain evidence="3">cv. G240</strain>
    </source>
</reference>
<evidence type="ECO:0000313" key="2">
    <source>
        <dbReference type="EMBL" id="KAF5932140.1"/>
    </source>
</evidence>
<dbReference type="EMBL" id="JACBKZ010000014">
    <property type="protein sequence ID" value="KAF5932140.1"/>
    <property type="molecule type" value="Genomic_DNA"/>
</dbReference>
<feature type="compositionally biased region" description="Basic and acidic residues" evidence="1">
    <location>
        <begin position="119"/>
        <end position="130"/>
    </location>
</feature>
<comment type="caution">
    <text evidence="2">The sequence shown here is derived from an EMBL/GenBank/DDBJ whole genome shotgun (WGS) entry which is preliminary data.</text>
</comment>
<feature type="region of interest" description="Disordered" evidence="1">
    <location>
        <begin position="55"/>
        <end position="130"/>
    </location>
</feature>
<gene>
    <name evidence="2" type="ORF">HYC85_028311</name>
</gene>
<protein>
    <submittedName>
        <fullName evidence="2">Uncharacterized protein</fullName>
    </submittedName>
</protein>
<evidence type="ECO:0000313" key="3">
    <source>
        <dbReference type="Proteomes" id="UP000593564"/>
    </source>
</evidence>
<sequence length="130" mass="14422">MIDRPSKRDQVRIVVQNSEPNILQKLIVAPLFIFKTLHELGVQIKSAFNKGIIPKTSKPTTRMFSGNTNASSSTIPKRPEINTVSTVDPFANTSPQTAGPTPAQGRIFTRPYEPNQHTKSPDRKRVSQSP</sequence>
<reference evidence="2 3" key="2">
    <citation type="submission" date="2020-07" db="EMBL/GenBank/DDBJ databases">
        <title>Genome assembly of wild tea tree DASZ reveals pedigree and selection history of tea varieties.</title>
        <authorList>
            <person name="Zhang W."/>
        </authorList>
    </citation>
    <scope>NUCLEOTIDE SEQUENCE [LARGE SCALE GENOMIC DNA]</scope>
    <source>
        <strain evidence="3">cv. G240</strain>
        <tissue evidence="2">Leaf</tissue>
    </source>
</reference>
<feature type="compositionally biased region" description="Polar residues" evidence="1">
    <location>
        <begin position="82"/>
        <end position="99"/>
    </location>
</feature>
<keyword evidence="3" id="KW-1185">Reference proteome</keyword>
<feature type="compositionally biased region" description="Polar residues" evidence="1">
    <location>
        <begin position="57"/>
        <end position="75"/>
    </location>
</feature>
<dbReference type="AlphaFoldDB" id="A0A7J7FUU3"/>
<evidence type="ECO:0000256" key="1">
    <source>
        <dbReference type="SAM" id="MobiDB-lite"/>
    </source>
</evidence>
<proteinExistence type="predicted"/>
<name>A0A7J7FUU3_CAMSI</name>
<organism evidence="2 3">
    <name type="scientific">Camellia sinensis</name>
    <name type="common">Tea plant</name>
    <name type="synonym">Thea sinensis</name>
    <dbReference type="NCBI Taxonomy" id="4442"/>
    <lineage>
        <taxon>Eukaryota</taxon>
        <taxon>Viridiplantae</taxon>
        <taxon>Streptophyta</taxon>
        <taxon>Embryophyta</taxon>
        <taxon>Tracheophyta</taxon>
        <taxon>Spermatophyta</taxon>
        <taxon>Magnoliopsida</taxon>
        <taxon>eudicotyledons</taxon>
        <taxon>Gunneridae</taxon>
        <taxon>Pentapetalae</taxon>
        <taxon>asterids</taxon>
        <taxon>Ericales</taxon>
        <taxon>Theaceae</taxon>
        <taxon>Camellia</taxon>
    </lineage>
</organism>